<dbReference type="EMBL" id="UINC01004144">
    <property type="protein sequence ID" value="SVA12143.1"/>
    <property type="molecule type" value="Genomic_DNA"/>
</dbReference>
<name>A0A381TDX7_9ZZZZ</name>
<reference evidence="1" key="1">
    <citation type="submission" date="2018-05" db="EMBL/GenBank/DDBJ databases">
        <authorList>
            <person name="Lanie J.A."/>
            <person name="Ng W.-L."/>
            <person name="Kazmierczak K.M."/>
            <person name="Andrzejewski T.M."/>
            <person name="Davidsen T.M."/>
            <person name="Wayne K.J."/>
            <person name="Tettelin H."/>
            <person name="Glass J.I."/>
            <person name="Rusch D."/>
            <person name="Podicherti R."/>
            <person name="Tsui H.-C.T."/>
            <person name="Winkler M.E."/>
        </authorList>
    </citation>
    <scope>NUCLEOTIDE SEQUENCE</scope>
</reference>
<dbReference type="AlphaFoldDB" id="A0A381TDX7"/>
<evidence type="ECO:0000313" key="1">
    <source>
        <dbReference type="EMBL" id="SVA12143.1"/>
    </source>
</evidence>
<protein>
    <submittedName>
        <fullName evidence="1">Uncharacterized protein</fullName>
    </submittedName>
</protein>
<proteinExistence type="predicted"/>
<accession>A0A381TDX7</accession>
<dbReference type="PANTHER" id="PTHR47112">
    <property type="entry name" value="PX DOMAIN-CONTAINING PROTEIN"/>
    <property type="match status" value="1"/>
</dbReference>
<organism evidence="1">
    <name type="scientific">marine metagenome</name>
    <dbReference type="NCBI Taxonomy" id="408172"/>
    <lineage>
        <taxon>unclassified sequences</taxon>
        <taxon>metagenomes</taxon>
        <taxon>ecological metagenomes</taxon>
    </lineage>
</organism>
<dbReference type="PANTHER" id="PTHR47112:SF1">
    <property type="entry name" value="PX DOMAIN-CONTAINING PROTEIN"/>
    <property type="match status" value="1"/>
</dbReference>
<dbReference type="InterPro" id="IPR038765">
    <property type="entry name" value="Papain-like_cys_pep_sf"/>
</dbReference>
<sequence>MSKINLDSLKTGDILLFSAELTFNPISWFAKLIEVFTKSPYSHVGMVLRDPIWISSEMKGLYLWESSYEGTPDPQDGKIKLGVEITPMEQVLKKSYDSKIWYRKINCPNDKLTVFNLMKTHSEVYDKPYDLYPGDWIEAYIRKKGIPTIERYFCSAFVGFVYTTCNILSKDTDWSIIRPSDFDDEKYLNFEQQCFLSKLEKLK</sequence>
<dbReference type="Gene3D" id="3.90.1720.10">
    <property type="entry name" value="endopeptidase domain like (from Nostoc punctiforme)"/>
    <property type="match status" value="1"/>
</dbReference>
<gene>
    <name evidence="1" type="ORF">METZ01_LOCUS64997</name>
</gene>
<dbReference type="SUPFAM" id="SSF54001">
    <property type="entry name" value="Cysteine proteinases"/>
    <property type="match status" value="1"/>
</dbReference>